<evidence type="ECO:0000256" key="1">
    <source>
        <dbReference type="ARBA" id="ARBA00004442"/>
    </source>
</evidence>
<dbReference type="RefSeq" id="WP_379075185.1">
    <property type="nucleotide sequence ID" value="NZ_JBHTJW010000002.1"/>
</dbReference>
<comment type="caution">
    <text evidence="5">The sequence shown here is derived from an EMBL/GenBank/DDBJ whole genome shotgun (WGS) entry which is preliminary data.</text>
</comment>
<evidence type="ECO:0000313" key="6">
    <source>
        <dbReference type="Proteomes" id="UP001597106"/>
    </source>
</evidence>
<feature type="domain" description="Outer membrane protein beta-barrel" evidence="4">
    <location>
        <begin position="9"/>
        <end position="184"/>
    </location>
</feature>
<dbReference type="InterPro" id="IPR027385">
    <property type="entry name" value="Beta-barrel_OMP"/>
</dbReference>
<dbReference type="InterPro" id="IPR011250">
    <property type="entry name" value="OMP/PagP_B-barrel"/>
</dbReference>
<keyword evidence="2 3" id="KW-0732">Signal</keyword>
<reference evidence="6" key="1">
    <citation type="journal article" date="2019" name="Int. J. Syst. Evol. Microbiol.">
        <title>The Global Catalogue of Microorganisms (GCM) 10K type strain sequencing project: providing services to taxonomists for standard genome sequencing and annotation.</title>
        <authorList>
            <consortium name="The Broad Institute Genomics Platform"/>
            <consortium name="The Broad Institute Genome Sequencing Center for Infectious Disease"/>
            <person name="Wu L."/>
            <person name="Ma J."/>
        </authorList>
    </citation>
    <scope>NUCLEOTIDE SEQUENCE [LARGE SCALE GENOMIC DNA]</scope>
    <source>
        <strain evidence="6">CCUG 59685</strain>
    </source>
</reference>
<sequence length="184" mass="19207">MRQSVFNLLVSSLLLAAPLLGHAEGFYGGFNVGVANNNLSTPNGVDKENQAIAGAVGGYRFNQYIAVEGQYTGIGKVTDNVSGSAKADALSLTAVGSIPLNESFDFYGKLGVAATKSKVSSGLSAYNDATHTGATYGLGAEYHYDKTLSMRVGWDHYRAEVDVTGGGSKGFDTNVGTVGLIYNF</sequence>
<comment type="subcellular location">
    <subcellularLocation>
        <location evidence="1">Cell outer membrane</location>
    </subcellularLocation>
</comment>
<evidence type="ECO:0000256" key="3">
    <source>
        <dbReference type="SAM" id="SignalP"/>
    </source>
</evidence>
<evidence type="ECO:0000313" key="5">
    <source>
        <dbReference type="EMBL" id="MFD0929534.1"/>
    </source>
</evidence>
<organism evidence="5 6">
    <name type="scientific">Methylophilus glucosoxydans</name>
    <dbReference type="NCBI Taxonomy" id="752553"/>
    <lineage>
        <taxon>Bacteria</taxon>
        <taxon>Pseudomonadati</taxon>
        <taxon>Pseudomonadota</taxon>
        <taxon>Betaproteobacteria</taxon>
        <taxon>Nitrosomonadales</taxon>
        <taxon>Methylophilaceae</taxon>
        <taxon>Methylophilus</taxon>
    </lineage>
</organism>
<dbReference type="Proteomes" id="UP001597106">
    <property type="component" value="Unassembled WGS sequence"/>
</dbReference>
<evidence type="ECO:0000259" key="4">
    <source>
        <dbReference type="Pfam" id="PF13505"/>
    </source>
</evidence>
<name>A0ABW3GLK0_9PROT</name>
<protein>
    <submittedName>
        <fullName evidence="5">Outer membrane protein</fullName>
    </submittedName>
</protein>
<feature type="signal peptide" evidence="3">
    <location>
        <begin position="1"/>
        <end position="23"/>
    </location>
</feature>
<proteinExistence type="predicted"/>
<gene>
    <name evidence="5" type="ORF">ACFQ1T_07055</name>
</gene>
<evidence type="ECO:0000256" key="2">
    <source>
        <dbReference type="ARBA" id="ARBA00022729"/>
    </source>
</evidence>
<dbReference type="EMBL" id="JBHTJW010000002">
    <property type="protein sequence ID" value="MFD0929534.1"/>
    <property type="molecule type" value="Genomic_DNA"/>
</dbReference>
<dbReference type="Gene3D" id="2.40.160.20">
    <property type="match status" value="1"/>
</dbReference>
<dbReference type="Pfam" id="PF13505">
    <property type="entry name" value="OMP_b-brl"/>
    <property type="match status" value="1"/>
</dbReference>
<dbReference type="SUPFAM" id="SSF56925">
    <property type="entry name" value="OMPA-like"/>
    <property type="match status" value="1"/>
</dbReference>
<feature type="chain" id="PRO_5046322163" evidence="3">
    <location>
        <begin position="24"/>
        <end position="184"/>
    </location>
</feature>
<keyword evidence="6" id="KW-1185">Reference proteome</keyword>
<accession>A0ABW3GLK0</accession>